<name>A0A931FFK9_9ACTN</name>
<keyword evidence="7" id="KW-1185">Reference proteome</keyword>
<dbReference type="Proteomes" id="UP000657385">
    <property type="component" value="Unassembled WGS sequence"/>
</dbReference>
<dbReference type="RefSeq" id="WP_196195559.1">
    <property type="nucleotide sequence ID" value="NZ_JADPRT010000008.1"/>
</dbReference>
<dbReference type="PROSITE" id="PS51186">
    <property type="entry name" value="GNAT"/>
    <property type="match status" value="1"/>
</dbReference>
<dbReference type="Pfam" id="PF17668">
    <property type="entry name" value="Acetyltransf_17"/>
    <property type="match status" value="1"/>
</dbReference>
<dbReference type="InterPro" id="IPR036527">
    <property type="entry name" value="SCP2_sterol-bd_dom_sf"/>
</dbReference>
<evidence type="ECO:0000256" key="4">
    <source>
        <dbReference type="HAMAP-Rule" id="MF_01812"/>
    </source>
</evidence>
<proteinExistence type="inferred from homology"/>
<dbReference type="InterPro" id="IPR041380">
    <property type="entry name" value="Acetyltransf_17"/>
</dbReference>
<evidence type="ECO:0000313" key="7">
    <source>
        <dbReference type="Proteomes" id="UP000657385"/>
    </source>
</evidence>
<feature type="domain" description="N-acetyltransferase" evidence="5">
    <location>
        <begin position="19"/>
        <end position="169"/>
    </location>
</feature>
<gene>
    <name evidence="6" type="ORF">I2501_20375</name>
</gene>
<evidence type="ECO:0000256" key="3">
    <source>
        <dbReference type="ARBA" id="ARBA00023315"/>
    </source>
</evidence>
<keyword evidence="2 4" id="KW-0808">Transferase</keyword>
<dbReference type="EMBL" id="JADPRT010000008">
    <property type="protein sequence ID" value="MBF9070385.1"/>
    <property type="molecule type" value="Genomic_DNA"/>
</dbReference>
<dbReference type="HAMAP" id="MF_01812">
    <property type="entry name" value="Eis"/>
    <property type="match status" value="1"/>
</dbReference>
<organism evidence="6 7">
    <name type="scientific">Streptacidiphilus fuscans</name>
    <dbReference type="NCBI Taxonomy" id="2789292"/>
    <lineage>
        <taxon>Bacteria</taxon>
        <taxon>Bacillati</taxon>
        <taxon>Actinomycetota</taxon>
        <taxon>Actinomycetes</taxon>
        <taxon>Kitasatosporales</taxon>
        <taxon>Streptomycetaceae</taxon>
        <taxon>Streptacidiphilus</taxon>
    </lineage>
</organism>
<comment type="similarity">
    <text evidence="1 4">Belongs to the acetyltransferase Eis family.</text>
</comment>
<dbReference type="Gene3D" id="3.40.630.30">
    <property type="match status" value="2"/>
</dbReference>
<feature type="active site" description="Proton donor" evidence="4">
    <location>
        <position position="148"/>
    </location>
</feature>
<feature type="binding site" evidence="4">
    <location>
        <begin position="107"/>
        <end position="109"/>
    </location>
    <ligand>
        <name>acetyl-CoA</name>
        <dbReference type="ChEBI" id="CHEBI:57288"/>
    </ligand>
</feature>
<evidence type="ECO:0000256" key="1">
    <source>
        <dbReference type="ARBA" id="ARBA00009213"/>
    </source>
</evidence>
<dbReference type="InterPro" id="IPR025559">
    <property type="entry name" value="Eis_dom"/>
</dbReference>
<dbReference type="GO" id="GO:0034069">
    <property type="term" value="F:aminoglycoside N-acetyltransferase activity"/>
    <property type="evidence" value="ECO:0007669"/>
    <property type="project" value="TreeGrafter"/>
</dbReference>
<dbReference type="AlphaFoldDB" id="A0A931FFK9"/>
<dbReference type="Gene3D" id="3.30.1050.10">
    <property type="entry name" value="SCP2 sterol-binding domain"/>
    <property type="match status" value="1"/>
</dbReference>
<feature type="active site" description="Proton acceptor; via carboxylate" evidence="4">
    <location>
        <position position="454"/>
    </location>
</feature>
<dbReference type="InterPro" id="IPR051554">
    <property type="entry name" value="Acetyltransferase_Eis"/>
</dbReference>
<dbReference type="Pfam" id="PF13527">
    <property type="entry name" value="Acetyltransf_9"/>
    <property type="match status" value="1"/>
</dbReference>
<dbReference type="NCBIfam" id="NF002367">
    <property type="entry name" value="PRK01346.1-4"/>
    <property type="match status" value="1"/>
</dbReference>
<protein>
    <submittedName>
        <fullName evidence="6">GNAT family N-acetyltransferase</fullName>
    </submittedName>
</protein>
<keyword evidence="3 4" id="KW-0012">Acyltransferase</keyword>
<sequence>MSLSSAPGNAPSSPTAVSPELRAVDADGFDAWYDVLLDAFGGVPESPEERALWRELTEPGRSIGAFDANSVVGTASAFTFGLAVPGGAGEHRTSARALVPAAGVTMVGVRGTHRRRGLLTAMMRRQLDDVRERGEPLAVLTASEPSIYGRFGYGVGTSKMWLEMDRHRVRITERPFDATGAGGTAEAAETTGTAGVRLRLVDPTESLARCEELYTHVGRQRPGWLRRPDGWERVAVLDPRLERSGNSPLFCLLAEHADSGELLGYARYTVKPDWERQGPKGTVNVRELYAATPGATVALWQHLLDVDLTDRVVVRSRPLDDPILNLVDDVRRCNATIGDGLHIRLVDVGAALAARAYSRPVDAVVEVHDAFCGWNTGRWRLSGDESGASCERTTDPADVSLTVRELAASYLGGTTLRALAEAGRVAELRENAGALGALSAAFATDVAPWLPRGF</sequence>
<dbReference type="Pfam" id="PF13530">
    <property type="entry name" value="SCP2_2"/>
    <property type="match status" value="1"/>
</dbReference>
<dbReference type="SUPFAM" id="SSF55729">
    <property type="entry name" value="Acyl-CoA N-acyltransferases (Nat)"/>
    <property type="match status" value="1"/>
</dbReference>
<feature type="binding site" evidence="4">
    <location>
        <begin position="143"/>
        <end position="144"/>
    </location>
    <ligand>
        <name>acetyl-CoA</name>
        <dbReference type="ChEBI" id="CHEBI:57288"/>
    </ligand>
</feature>
<comment type="subunit">
    <text evidence="4">Homohexamer; trimer of dimers.</text>
</comment>
<dbReference type="InterPro" id="IPR022902">
    <property type="entry name" value="NAcTrfase_Eis"/>
</dbReference>
<accession>A0A931FFK9</accession>
<reference evidence="6" key="1">
    <citation type="submission" date="2020-11" db="EMBL/GenBank/DDBJ databases">
        <title>Isolation and identification of active actinomycetes.</title>
        <authorList>
            <person name="Yu B."/>
        </authorList>
    </citation>
    <scope>NUCLEOTIDE SEQUENCE</scope>
    <source>
        <strain evidence="6">NEAU-YB345</strain>
    </source>
</reference>
<feature type="binding site" evidence="4">
    <location>
        <begin position="115"/>
        <end position="120"/>
    </location>
    <ligand>
        <name>acetyl-CoA</name>
        <dbReference type="ChEBI" id="CHEBI:57288"/>
    </ligand>
</feature>
<evidence type="ECO:0000256" key="2">
    <source>
        <dbReference type="ARBA" id="ARBA00022679"/>
    </source>
</evidence>
<evidence type="ECO:0000259" key="5">
    <source>
        <dbReference type="PROSITE" id="PS51186"/>
    </source>
</evidence>
<dbReference type="PANTHER" id="PTHR37817">
    <property type="entry name" value="N-ACETYLTRANSFERASE EIS"/>
    <property type="match status" value="1"/>
</dbReference>
<dbReference type="SUPFAM" id="SSF55718">
    <property type="entry name" value="SCP-like"/>
    <property type="match status" value="1"/>
</dbReference>
<evidence type="ECO:0000313" key="6">
    <source>
        <dbReference type="EMBL" id="MBF9070385.1"/>
    </source>
</evidence>
<comment type="caution">
    <text evidence="6">The sequence shown here is derived from an EMBL/GenBank/DDBJ whole genome shotgun (WGS) entry which is preliminary data.</text>
</comment>
<dbReference type="PANTHER" id="PTHR37817:SF1">
    <property type="entry name" value="N-ACETYLTRANSFERASE EIS"/>
    <property type="match status" value="1"/>
</dbReference>
<dbReference type="GO" id="GO:0030649">
    <property type="term" value="P:aminoglycoside antibiotic catabolic process"/>
    <property type="evidence" value="ECO:0007669"/>
    <property type="project" value="TreeGrafter"/>
</dbReference>
<dbReference type="InterPro" id="IPR000182">
    <property type="entry name" value="GNAT_dom"/>
</dbReference>
<dbReference type="InterPro" id="IPR016181">
    <property type="entry name" value="Acyl_CoA_acyltransferase"/>
</dbReference>